<organism evidence="1 2">
    <name type="scientific">Thalassobellus suaedae</name>
    <dbReference type="NCBI Taxonomy" id="3074124"/>
    <lineage>
        <taxon>Bacteria</taxon>
        <taxon>Pseudomonadati</taxon>
        <taxon>Bacteroidota</taxon>
        <taxon>Flavobacteriia</taxon>
        <taxon>Flavobacteriales</taxon>
        <taxon>Flavobacteriaceae</taxon>
        <taxon>Thalassobellus</taxon>
    </lineage>
</organism>
<reference evidence="1 2" key="1">
    <citation type="submission" date="2023-09" db="EMBL/GenBank/DDBJ databases">
        <title>Thalassobella suaedae gen. nov., sp. nov., a marine bacterium of the family Flavobacteriaceae isolated from a halophyte Suaeda japonica.</title>
        <authorList>
            <person name="Lee S.Y."/>
            <person name="Hwang C.Y."/>
        </authorList>
    </citation>
    <scope>NUCLEOTIDE SEQUENCE [LARGE SCALE GENOMIC DNA]</scope>
    <source>
        <strain evidence="1 2">HL-DH14</strain>
    </source>
</reference>
<dbReference type="RefSeq" id="WP_415865701.1">
    <property type="nucleotide sequence ID" value="NZ_CP134537.1"/>
</dbReference>
<dbReference type="EMBL" id="CP134537">
    <property type="protein sequence ID" value="WNH09185.1"/>
    <property type="molecule type" value="Genomic_DNA"/>
</dbReference>
<protein>
    <submittedName>
        <fullName evidence="1">Uncharacterized protein</fullName>
    </submittedName>
</protein>
<sequence length="52" mass="5738">MFGLVSYNPEISIAVVKTLNAIMAANPIHITFKTDDFPLLYKCISFTKSSVS</sequence>
<evidence type="ECO:0000313" key="2">
    <source>
        <dbReference type="Proteomes" id="UP001302806"/>
    </source>
</evidence>
<proteinExistence type="predicted"/>
<evidence type="ECO:0000313" key="1">
    <source>
        <dbReference type="EMBL" id="WNH09185.1"/>
    </source>
</evidence>
<accession>A0ABY9XTQ0</accession>
<gene>
    <name evidence="1" type="ORF">RHP51_19575</name>
</gene>
<dbReference type="Proteomes" id="UP001302806">
    <property type="component" value="Chromosome"/>
</dbReference>
<name>A0ABY9XTQ0_9FLAO</name>